<comment type="caution">
    <text evidence="2">The sequence shown here is derived from an EMBL/GenBank/DDBJ whole genome shotgun (WGS) entry which is preliminary data.</text>
</comment>
<feature type="region of interest" description="Disordered" evidence="1">
    <location>
        <begin position="1"/>
        <end position="35"/>
    </location>
</feature>
<evidence type="ECO:0000256" key="1">
    <source>
        <dbReference type="SAM" id="MobiDB-lite"/>
    </source>
</evidence>
<protein>
    <submittedName>
        <fullName evidence="2">Uncharacterized protein</fullName>
    </submittedName>
</protein>
<name>A0A645IKI4_9ZZZZ</name>
<organism evidence="2">
    <name type="scientific">bioreactor metagenome</name>
    <dbReference type="NCBI Taxonomy" id="1076179"/>
    <lineage>
        <taxon>unclassified sequences</taxon>
        <taxon>metagenomes</taxon>
        <taxon>ecological metagenomes</taxon>
    </lineage>
</organism>
<accession>A0A645IKI4</accession>
<sequence>MGLPEVGPDPSEIRGAGPPAHLFPARLSDSQRSDRHDCPHLRAVFHQHAGCGCHGPAVRSSDENHCLRRAESTGGAR</sequence>
<proteinExistence type="predicted"/>
<evidence type="ECO:0000313" key="2">
    <source>
        <dbReference type="EMBL" id="MPN51372.1"/>
    </source>
</evidence>
<reference evidence="2" key="1">
    <citation type="submission" date="2019-08" db="EMBL/GenBank/DDBJ databases">
        <authorList>
            <person name="Kucharzyk K."/>
            <person name="Murdoch R.W."/>
            <person name="Higgins S."/>
            <person name="Loffler F."/>
        </authorList>
    </citation>
    <scope>NUCLEOTIDE SEQUENCE</scope>
</reference>
<dbReference type="AlphaFoldDB" id="A0A645IKI4"/>
<gene>
    <name evidence="2" type="ORF">SDC9_199015</name>
</gene>
<dbReference type="EMBL" id="VSSQ01116417">
    <property type="protein sequence ID" value="MPN51372.1"/>
    <property type="molecule type" value="Genomic_DNA"/>
</dbReference>